<dbReference type="Gene3D" id="2.130.10.30">
    <property type="entry name" value="Regulator of chromosome condensation 1/beta-lactamase-inhibitor protein II"/>
    <property type="match status" value="2"/>
</dbReference>
<evidence type="ECO:0000313" key="3">
    <source>
        <dbReference type="Proteomes" id="UP000604046"/>
    </source>
</evidence>
<keyword evidence="1" id="KW-1133">Transmembrane helix</keyword>
<dbReference type="OrthoDB" id="419976at2759"/>
<evidence type="ECO:0000256" key="1">
    <source>
        <dbReference type="SAM" id="Phobius"/>
    </source>
</evidence>
<dbReference type="PANTHER" id="PTHR45982:SF1">
    <property type="entry name" value="REGULATOR OF CHROMOSOME CONDENSATION"/>
    <property type="match status" value="1"/>
</dbReference>
<sequence>MGSTCAVSISEKLQVLQASGKPPEAETPQQTLQLRQLHEACRRGDAVAARRSLEQGAPATGRDETGWAPLHYSREVVVIDPASLAESADVAGEVAGLVATKLDVSPFTVRLVAADGVVWEPTAPVHGPLDLQLVHLPLVSDYSEDLKKATLDGNHLAVLEILSGRTVPVPWDEELSVKRLKALAEQADGSVLRWGDSLKDAGLQVLYATVSYPRLLSARHFPGFLLMCPDGTAQGVGASYCFGEFAAVRDQIHHVEDVCFTTGACAVLRSDGITWGGRDVGGCGPADLASVTQICSTFGAVAALRADGSVVAWGNPDDGGDCSQVRAQLQGVDRLYSSGQSFAAVRQDGSVVTWGDCSGCGSGDSSDVQDQLKDPIAMTGNCGAFAALLGDGSIVCWGDPASGGDCSQVRPLLATVTALYSNDLAFAAVRADGRVVTWGGPKSGGASGIVQARLRNVRDVKASDEAFAALLEDGTVVTWGYRKDGGDCRPVQDQLQGIRELCASSNAFAALRQDGCVVTWGKMQMPIIADVQSLWGALGRFAVVLSDGRVVVGCQTSASQFEYARDAPIAVLMWVACENRGLVDTVLNVLAFVLASFLGHVPVAALIVVNVSIEMRA</sequence>
<organism evidence="2 3">
    <name type="scientific">Symbiodinium natans</name>
    <dbReference type="NCBI Taxonomy" id="878477"/>
    <lineage>
        <taxon>Eukaryota</taxon>
        <taxon>Sar</taxon>
        <taxon>Alveolata</taxon>
        <taxon>Dinophyceae</taxon>
        <taxon>Suessiales</taxon>
        <taxon>Symbiodiniaceae</taxon>
        <taxon>Symbiodinium</taxon>
    </lineage>
</organism>
<dbReference type="SUPFAM" id="SSF50985">
    <property type="entry name" value="RCC1/BLIP-II"/>
    <property type="match status" value="1"/>
</dbReference>
<accession>A0A812QK99</accession>
<evidence type="ECO:0000313" key="2">
    <source>
        <dbReference type="EMBL" id="CAE7390690.1"/>
    </source>
</evidence>
<feature type="transmembrane region" description="Helical" evidence="1">
    <location>
        <begin position="589"/>
        <end position="613"/>
    </location>
</feature>
<name>A0A812QK99_9DINO</name>
<dbReference type="EMBL" id="CAJNDS010002246">
    <property type="protein sequence ID" value="CAE7390690.1"/>
    <property type="molecule type" value="Genomic_DNA"/>
</dbReference>
<dbReference type="PANTHER" id="PTHR45982">
    <property type="entry name" value="REGULATOR OF CHROMOSOME CONDENSATION"/>
    <property type="match status" value="1"/>
</dbReference>
<keyword evidence="1" id="KW-0472">Membrane</keyword>
<reference evidence="2" key="1">
    <citation type="submission" date="2021-02" db="EMBL/GenBank/DDBJ databases">
        <authorList>
            <person name="Dougan E. K."/>
            <person name="Rhodes N."/>
            <person name="Thang M."/>
            <person name="Chan C."/>
        </authorList>
    </citation>
    <scope>NUCLEOTIDE SEQUENCE</scope>
</reference>
<dbReference type="InterPro" id="IPR051553">
    <property type="entry name" value="Ran_GTPase-activating"/>
</dbReference>
<evidence type="ECO:0008006" key="4">
    <source>
        <dbReference type="Google" id="ProtNLM"/>
    </source>
</evidence>
<dbReference type="InterPro" id="IPR036770">
    <property type="entry name" value="Ankyrin_rpt-contain_sf"/>
</dbReference>
<gene>
    <name evidence="2" type="ORF">SNAT2548_LOCUS21294</name>
</gene>
<keyword evidence="3" id="KW-1185">Reference proteome</keyword>
<protein>
    <recommendedName>
        <fullName evidence="4">E3 ubiquitin-protein ligase HERC2</fullName>
    </recommendedName>
</protein>
<dbReference type="InterPro" id="IPR009091">
    <property type="entry name" value="RCC1/BLIP-II"/>
</dbReference>
<keyword evidence="1" id="KW-0812">Transmembrane</keyword>
<dbReference type="AlphaFoldDB" id="A0A812QK99"/>
<dbReference type="Gene3D" id="1.25.40.20">
    <property type="entry name" value="Ankyrin repeat-containing domain"/>
    <property type="match status" value="1"/>
</dbReference>
<dbReference type="Proteomes" id="UP000604046">
    <property type="component" value="Unassembled WGS sequence"/>
</dbReference>
<comment type="caution">
    <text evidence="2">The sequence shown here is derived from an EMBL/GenBank/DDBJ whole genome shotgun (WGS) entry which is preliminary data.</text>
</comment>
<proteinExistence type="predicted"/>